<name>A0A4Q9H5H1_9BURK</name>
<organism evidence="4 5">
    <name type="scientific">Aquabacterium lacunae</name>
    <dbReference type="NCBI Taxonomy" id="2528630"/>
    <lineage>
        <taxon>Bacteria</taxon>
        <taxon>Pseudomonadati</taxon>
        <taxon>Pseudomonadota</taxon>
        <taxon>Betaproteobacteria</taxon>
        <taxon>Burkholderiales</taxon>
        <taxon>Aquabacterium</taxon>
    </lineage>
</organism>
<dbReference type="OrthoDB" id="9798772at2"/>
<evidence type="ECO:0000313" key="5">
    <source>
        <dbReference type="Proteomes" id="UP000292120"/>
    </source>
</evidence>
<comment type="function">
    <text evidence="3">Required for maturation of urease via the functional incorporation of the urease nickel metallocenter.</text>
</comment>
<comment type="caution">
    <text evidence="4">The sequence shown here is derived from an EMBL/GenBank/DDBJ whole genome shotgun (WGS) entry which is preliminary data.</text>
</comment>
<comment type="subunit">
    <text evidence="3">UreD, UreF and UreG form a complex that acts as a GTP-hydrolysis-dependent molecular chaperone, activating the urease apoprotein by helping to assemble the nickel containing metallocenter of UreC. The UreE protein probably delivers the nickel.</text>
</comment>
<comment type="similarity">
    <text evidence="3">Belongs to the UreF family.</text>
</comment>
<reference evidence="4 5" key="1">
    <citation type="submission" date="2019-02" db="EMBL/GenBank/DDBJ databases">
        <title>Aquabacterium sp. strain KMB7.</title>
        <authorList>
            <person name="Chen W.-M."/>
        </authorList>
    </citation>
    <scope>NUCLEOTIDE SEQUENCE [LARGE SCALE GENOMIC DNA]</scope>
    <source>
        <strain evidence="4 5">KMB7</strain>
    </source>
</reference>
<keyword evidence="3" id="KW-0963">Cytoplasm</keyword>
<dbReference type="HAMAP" id="MF_01385">
    <property type="entry name" value="UreF"/>
    <property type="match status" value="1"/>
</dbReference>
<dbReference type="EMBL" id="SIXI01000001">
    <property type="protein sequence ID" value="TBO33900.1"/>
    <property type="molecule type" value="Genomic_DNA"/>
</dbReference>
<keyword evidence="5" id="KW-1185">Reference proteome</keyword>
<comment type="subcellular location">
    <subcellularLocation>
        <location evidence="3">Cytoplasm</location>
    </subcellularLocation>
</comment>
<evidence type="ECO:0000313" key="4">
    <source>
        <dbReference type="EMBL" id="TBO33900.1"/>
    </source>
</evidence>
<dbReference type="PANTHER" id="PTHR33620">
    <property type="entry name" value="UREASE ACCESSORY PROTEIN F"/>
    <property type="match status" value="1"/>
</dbReference>
<dbReference type="InterPro" id="IPR038277">
    <property type="entry name" value="UreF_sf"/>
</dbReference>
<protein>
    <recommendedName>
        <fullName evidence="3">Urease accessory protein UreF</fullName>
    </recommendedName>
</protein>
<evidence type="ECO:0000256" key="3">
    <source>
        <dbReference type="HAMAP-Rule" id="MF_01385"/>
    </source>
</evidence>
<evidence type="ECO:0000256" key="1">
    <source>
        <dbReference type="ARBA" id="ARBA00022988"/>
    </source>
</evidence>
<evidence type="ECO:0000256" key="2">
    <source>
        <dbReference type="ARBA" id="ARBA00023186"/>
    </source>
</evidence>
<dbReference type="GO" id="GO:0016151">
    <property type="term" value="F:nickel cation binding"/>
    <property type="evidence" value="ECO:0007669"/>
    <property type="project" value="UniProtKB-UniRule"/>
</dbReference>
<proteinExistence type="inferred from homology"/>
<dbReference type="InterPro" id="IPR002639">
    <property type="entry name" value="UreF"/>
</dbReference>
<dbReference type="Proteomes" id="UP000292120">
    <property type="component" value="Unassembled WGS sequence"/>
</dbReference>
<sequence length="256" mass="27887">MPQVVPRATPLSAATRLQLMWLASPALPVGGFSYSEGLEAAVDTGRVHDEASARAWLVDQLHLSLARADLAVMAAAVPAWQRQDMDRVRELNDWVVHTRETSELRLQAEQMGRSLVEWLRQRTGEARQEASDTRLAQCAALQPAPTWPVAFALAVAQCLPPSGSGSAHATQGAAQVHEALLTFAFGWAENMVQAAIKSVPLGQTAGQRILQSLIEAIPEAIDHALSLPDSQRQAFTPMLAILSSRHETQYSRLFRS</sequence>
<dbReference type="Gene3D" id="1.10.4190.10">
    <property type="entry name" value="Urease accessory protein UreF"/>
    <property type="match status" value="1"/>
</dbReference>
<keyword evidence="1 3" id="KW-0996">Nickel insertion</keyword>
<dbReference type="Pfam" id="PF01730">
    <property type="entry name" value="UreF"/>
    <property type="match status" value="1"/>
</dbReference>
<gene>
    <name evidence="3" type="primary">ureF</name>
    <name evidence="4" type="ORF">EYS42_00105</name>
</gene>
<dbReference type="PIRSF" id="PIRSF009467">
    <property type="entry name" value="Ureas_acces_UreF"/>
    <property type="match status" value="1"/>
</dbReference>
<dbReference type="GO" id="GO:0005737">
    <property type="term" value="C:cytoplasm"/>
    <property type="evidence" value="ECO:0007669"/>
    <property type="project" value="UniProtKB-SubCell"/>
</dbReference>
<keyword evidence="2 3" id="KW-0143">Chaperone</keyword>
<dbReference type="AlphaFoldDB" id="A0A4Q9H5H1"/>
<accession>A0A4Q9H5H1</accession>
<dbReference type="RefSeq" id="WP_130965850.1">
    <property type="nucleotide sequence ID" value="NZ_SIXI01000001.1"/>
</dbReference>
<dbReference type="PANTHER" id="PTHR33620:SF1">
    <property type="entry name" value="UREASE ACCESSORY PROTEIN F"/>
    <property type="match status" value="1"/>
</dbReference>